<accession>A0ACA9LMY3</accession>
<protein>
    <submittedName>
        <fullName evidence="1">10144_t:CDS:1</fullName>
    </submittedName>
</protein>
<dbReference type="EMBL" id="CAJVPT010007317">
    <property type="protein sequence ID" value="CAG8540283.1"/>
    <property type="molecule type" value="Genomic_DNA"/>
</dbReference>
<sequence>MTFEVGKPPPKIDPEILNNMKMIDFVGYAPNPGHQKRNQEPLSLFEDEAELDATSTRMPKYYRRVEIMYSRFGVDDFDFDTIPQASALELFEPEEPDEKTAYSLLIQNFNRFILEQLHQECNSDNNPRLLKSLPLEQTSLSMVQQLFGMQVVSINLCQCETKTERHTIPFVVDLNYYANNSKGKGSAVKSFVEVLRSCIQRETQPKAWCNKCRKYVPTIAKRIPKGLPPILSINCGLGTTAPAEFWRSPDGNKSWLAKRISMSINQDDLNIEEIAACASIDVNHTGNSNYANYELTVVIENERQVKPEKEISHLVAFVKVSKEELESSSKGPWYLFNDFLVKNVNEQEVFNFQGPWKTPVLLYYSRVDISDLMDTSALPSEIDKSILFKEISISNANVKSVHLLTPEELPQPGTLVAIDAEFVALNQEETEIRSDGTKSVIRPRRLSLARVSVLRGEGAKENLPFIDDYIATSEPVVDYLTEFSGIEAWYLLRQDIQTDTHDSIEDARTALAVYKKYLQFKSEGIFEEVLEDIYDEGRKCNWKPTPGMFPTMKIGSAPTPPTTNPLDDNGNSPGLSADGDNDNLE</sequence>
<dbReference type="Proteomes" id="UP000789525">
    <property type="component" value="Unassembled WGS sequence"/>
</dbReference>
<proteinExistence type="predicted"/>
<evidence type="ECO:0000313" key="2">
    <source>
        <dbReference type="Proteomes" id="UP000789525"/>
    </source>
</evidence>
<comment type="caution">
    <text evidence="1">The sequence shown here is derived from an EMBL/GenBank/DDBJ whole genome shotgun (WGS) entry which is preliminary data.</text>
</comment>
<gene>
    <name evidence="1" type="ORF">ACOLOM_LOCUS4447</name>
</gene>
<reference evidence="1" key="1">
    <citation type="submission" date="2021-06" db="EMBL/GenBank/DDBJ databases">
        <authorList>
            <person name="Kallberg Y."/>
            <person name="Tangrot J."/>
            <person name="Rosling A."/>
        </authorList>
    </citation>
    <scope>NUCLEOTIDE SEQUENCE</scope>
    <source>
        <strain evidence="1">CL356</strain>
    </source>
</reference>
<evidence type="ECO:0000313" key="1">
    <source>
        <dbReference type="EMBL" id="CAG8540283.1"/>
    </source>
</evidence>
<organism evidence="1 2">
    <name type="scientific">Acaulospora colombiana</name>
    <dbReference type="NCBI Taxonomy" id="27376"/>
    <lineage>
        <taxon>Eukaryota</taxon>
        <taxon>Fungi</taxon>
        <taxon>Fungi incertae sedis</taxon>
        <taxon>Mucoromycota</taxon>
        <taxon>Glomeromycotina</taxon>
        <taxon>Glomeromycetes</taxon>
        <taxon>Diversisporales</taxon>
        <taxon>Acaulosporaceae</taxon>
        <taxon>Acaulospora</taxon>
    </lineage>
</organism>
<name>A0ACA9LMY3_9GLOM</name>
<keyword evidence="2" id="KW-1185">Reference proteome</keyword>